<evidence type="ECO:0000313" key="3">
    <source>
        <dbReference type="Proteomes" id="UP001431221"/>
    </source>
</evidence>
<dbReference type="RefSeq" id="WP_248154971.1">
    <property type="nucleotide sequence ID" value="NZ_JALNMJ010000009.1"/>
</dbReference>
<keyword evidence="3" id="KW-1185">Reference proteome</keyword>
<proteinExistence type="predicted"/>
<protein>
    <submittedName>
        <fullName evidence="2">Protein phosphatase 2C domain-containing protein</fullName>
    </submittedName>
</protein>
<feature type="domain" description="PPM-type phosphatase" evidence="1">
    <location>
        <begin position="14"/>
        <end position="228"/>
    </location>
</feature>
<evidence type="ECO:0000313" key="2">
    <source>
        <dbReference type="EMBL" id="MCK7613269.1"/>
    </source>
</evidence>
<evidence type="ECO:0000259" key="1">
    <source>
        <dbReference type="PROSITE" id="PS51746"/>
    </source>
</evidence>
<dbReference type="CDD" id="cd00143">
    <property type="entry name" value="PP2Cc"/>
    <property type="match status" value="1"/>
</dbReference>
<organism evidence="2 3">
    <name type="scientific">Roseibium sediminicola</name>
    <dbReference type="NCBI Taxonomy" id="2933272"/>
    <lineage>
        <taxon>Bacteria</taxon>
        <taxon>Pseudomonadati</taxon>
        <taxon>Pseudomonadota</taxon>
        <taxon>Alphaproteobacteria</taxon>
        <taxon>Hyphomicrobiales</taxon>
        <taxon>Stappiaceae</taxon>
        <taxon>Roseibium</taxon>
    </lineage>
</organism>
<reference evidence="2" key="1">
    <citation type="submission" date="2022-04" db="EMBL/GenBank/DDBJ databases">
        <title>Roseibium sp. CAU 1639 isolated from mud.</title>
        <authorList>
            <person name="Kim W."/>
        </authorList>
    </citation>
    <scope>NUCLEOTIDE SEQUENCE</scope>
    <source>
        <strain evidence="2">CAU 1639</strain>
    </source>
</reference>
<dbReference type="Proteomes" id="UP001431221">
    <property type="component" value="Unassembled WGS sequence"/>
</dbReference>
<comment type="caution">
    <text evidence="2">The sequence shown here is derived from an EMBL/GenBank/DDBJ whole genome shotgun (WGS) entry which is preliminary data.</text>
</comment>
<dbReference type="Gene3D" id="3.60.40.10">
    <property type="entry name" value="PPM-type phosphatase domain"/>
    <property type="match status" value="1"/>
</dbReference>
<dbReference type="InterPro" id="IPR001932">
    <property type="entry name" value="PPM-type_phosphatase-like_dom"/>
</dbReference>
<accession>A0ABT0GV08</accession>
<dbReference type="SUPFAM" id="SSF81606">
    <property type="entry name" value="PP2C-like"/>
    <property type="match status" value="1"/>
</dbReference>
<gene>
    <name evidence="2" type="ORF">M0H32_13925</name>
</gene>
<dbReference type="SMART" id="SM00332">
    <property type="entry name" value="PP2Cc"/>
    <property type="match status" value="1"/>
</dbReference>
<dbReference type="Pfam" id="PF13672">
    <property type="entry name" value="PP2C_2"/>
    <property type="match status" value="1"/>
</dbReference>
<name>A0ABT0GV08_9HYPH</name>
<dbReference type="PROSITE" id="PS51746">
    <property type="entry name" value="PPM_2"/>
    <property type="match status" value="1"/>
</dbReference>
<dbReference type="InterPro" id="IPR036457">
    <property type="entry name" value="PPM-type-like_dom_sf"/>
</dbReference>
<sequence>MDTLTPSSTVPLLRAEAVTRQGPHHPVNQDSHFADPACGLFTVADGMGGHRDGDLASRTTVEAVSRLAGLPASGHDMQLIALESAVAQVSSGLFAEYLAAPEQDVSGTTSLSLVISGPYASCVWAGDSRLYLLRQQHLFLISEDHADAAGRLTCAVGIDESIDFGRRTLERMPGDVFILCTDGLLKGMDETMLANMAAEGTYGLADRLIARSVAGGSNDDITVITVWAEPHDQAR</sequence>
<dbReference type="EMBL" id="JALNMJ010000009">
    <property type="protein sequence ID" value="MCK7613269.1"/>
    <property type="molecule type" value="Genomic_DNA"/>
</dbReference>
<dbReference type="SMART" id="SM00331">
    <property type="entry name" value="PP2C_SIG"/>
    <property type="match status" value="1"/>
</dbReference>